<sequence length="550" mass="62348">MMFAQTILLVPLVAFGVLQLGSVEKVAEDTRFVACVKNEFYGCQQLAGDLTPLMSDREFLCQPSELKCTYMESLDELTGIAINKMDVNLKILDNNLGCQKMPNTNQMMFTIQNLCEMYRRDVSGIIDVGSESKINTHSVSISDIAEHFMYPMSVNSESKVAQNMDEELDAFSFFRDHEIMHQNMTVHRIMESYSNRETMKYPVVKEDCYDDTIYRNGSQFLRFPSDSELHKALGSVSWDHTDLNLSRQTVSGENGSSICERENSHCIQPSAWDSCREFAKDAKAEYLLEAVPGNADDSPSCRSHSTTLPKASPRRSASSETEQAALAGDDRVPWSCVTSEDVKMKISAASSLNCMTSELNGHQFQRDRNSNICPAKGLKPTNRKKRREPGDSQKPRPRDRQLIQDRIKELREIVPNGAKCSIDGLLDRTIKHMQFLRRATDQADKIEKNIRKEDPEQKDLNSQTMKRKNEKGASWALEMGCGQAACPIIVKDLNYPGRMLIEMLCDDHGRFLEIADVIYRLELTILKGLMEKRSNESIWAHFIVEVQNSS</sequence>
<proteinExistence type="predicted"/>
<evidence type="ECO:0000313" key="1">
    <source>
        <dbReference type="EMBL" id="KAI5682546.1"/>
    </source>
</evidence>
<name>A0ACC0CC99_CATRO</name>
<organism evidence="1 2">
    <name type="scientific">Catharanthus roseus</name>
    <name type="common">Madagascar periwinkle</name>
    <name type="synonym">Vinca rosea</name>
    <dbReference type="NCBI Taxonomy" id="4058"/>
    <lineage>
        <taxon>Eukaryota</taxon>
        <taxon>Viridiplantae</taxon>
        <taxon>Streptophyta</taxon>
        <taxon>Embryophyta</taxon>
        <taxon>Tracheophyta</taxon>
        <taxon>Spermatophyta</taxon>
        <taxon>Magnoliopsida</taxon>
        <taxon>eudicotyledons</taxon>
        <taxon>Gunneridae</taxon>
        <taxon>Pentapetalae</taxon>
        <taxon>asterids</taxon>
        <taxon>lamiids</taxon>
        <taxon>Gentianales</taxon>
        <taxon>Apocynaceae</taxon>
        <taxon>Rauvolfioideae</taxon>
        <taxon>Vinceae</taxon>
        <taxon>Catharanthinae</taxon>
        <taxon>Catharanthus</taxon>
    </lineage>
</organism>
<protein>
    <submittedName>
        <fullName evidence="1">Uncharacterized protein</fullName>
    </submittedName>
</protein>
<evidence type="ECO:0000313" key="2">
    <source>
        <dbReference type="Proteomes" id="UP001060085"/>
    </source>
</evidence>
<dbReference type="EMBL" id="CM044701">
    <property type="protein sequence ID" value="KAI5682546.1"/>
    <property type="molecule type" value="Genomic_DNA"/>
</dbReference>
<reference evidence="2" key="1">
    <citation type="journal article" date="2023" name="Nat. Plants">
        <title>Single-cell RNA sequencing provides a high-resolution roadmap for understanding the multicellular compartmentation of specialized metabolism.</title>
        <authorList>
            <person name="Sun S."/>
            <person name="Shen X."/>
            <person name="Li Y."/>
            <person name="Li Y."/>
            <person name="Wang S."/>
            <person name="Li R."/>
            <person name="Zhang H."/>
            <person name="Shen G."/>
            <person name="Guo B."/>
            <person name="Wei J."/>
            <person name="Xu J."/>
            <person name="St-Pierre B."/>
            <person name="Chen S."/>
            <person name="Sun C."/>
        </authorList>
    </citation>
    <scope>NUCLEOTIDE SEQUENCE [LARGE SCALE GENOMIC DNA]</scope>
</reference>
<dbReference type="Proteomes" id="UP001060085">
    <property type="component" value="Linkage Group LG01"/>
</dbReference>
<accession>A0ACC0CC99</accession>
<keyword evidence="2" id="KW-1185">Reference proteome</keyword>
<gene>
    <name evidence="1" type="ORF">M9H77_03774</name>
</gene>
<comment type="caution">
    <text evidence="1">The sequence shown here is derived from an EMBL/GenBank/DDBJ whole genome shotgun (WGS) entry which is preliminary data.</text>
</comment>